<evidence type="ECO:0000313" key="2">
    <source>
        <dbReference type="Proteomes" id="UP000325859"/>
    </source>
</evidence>
<name>A0A5H2BIM4_9CAUD</name>
<reference evidence="1 2" key="1">
    <citation type="journal article" date="2019" name="Viruses">
        <title>Characterization of Flagellotropic, Chi-Like Salmonella Phages Isolated from Thai Poultry Farms.</title>
        <authorList>
            <person name="Phothaworn P."/>
            <person name="Dunne M."/>
            <person name="Supokaivanich R."/>
            <person name="Ong C."/>
            <person name="Lim J."/>
            <person name="Taharnklaew R."/>
            <person name="Vesaratchavest M."/>
            <person name="Khumthong R."/>
            <person name="Pringsulaka O."/>
            <person name="Ajawatanawong P."/>
            <person name="Klumpp J."/>
            <person name="Brown N."/>
            <person name="Imam M."/>
            <person name="Clokie M.R.J."/>
            <person name="Galyov E.E."/>
            <person name="Korbsrisate S."/>
        </authorList>
    </citation>
    <scope>NUCLEOTIDE SEQUENCE [LARGE SCALE GENOMIC DNA]</scope>
</reference>
<dbReference type="Proteomes" id="UP000325859">
    <property type="component" value="Segment"/>
</dbReference>
<keyword evidence="2" id="KW-1185">Reference proteome</keyword>
<sequence>MNSRSNGLFYARVNKKFYARKNNGAQPYSDATPPARHDI</sequence>
<protein>
    <submittedName>
        <fullName evidence="1">Uncharacterized protein</fullName>
    </submittedName>
</protein>
<dbReference type="EMBL" id="KX765862">
    <property type="protein sequence ID" value="ARB11986.1"/>
    <property type="molecule type" value="Genomic_DNA"/>
</dbReference>
<accession>A0A5H2BIM4</accession>
<evidence type="ECO:0000313" key="1">
    <source>
        <dbReference type="EMBL" id="ARB11986.1"/>
    </source>
</evidence>
<organism evidence="1 2">
    <name type="scientific">Salmonella phage ST-101</name>
    <dbReference type="NCBI Taxonomy" id="1897739"/>
    <lineage>
        <taxon>Viruses</taxon>
        <taxon>Duplodnaviria</taxon>
        <taxon>Heunggongvirae</taxon>
        <taxon>Uroviricota</taxon>
        <taxon>Caudoviricetes</taxon>
        <taxon>Casjensviridae</taxon>
        <taxon>Chivirus</taxon>
        <taxon>Chivirus ST101</taxon>
    </lineage>
</organism>
<proteinExistence type="predicted"/>
<gene>
    <name evidence="1" type="ORF">STCF101_0062</name>
</gene>